<dbReference type="Pfam" id="PF00106">
    <property type="entry name" value="adh_short"/>
    <property type="match status" value="2"/>
</dbReference>
<dbReference type="InterPro" id="IPR002347">
    <property type="entry name" value="SDR_fam"/>
</dbReference>
<keyword evidence="2" id="KW-0521">NADP</keyword>
<evidence type="ECO:0000256" key="1">
    <source>
        <dbReference type="ARBA" id="ARBA00006484"/>
    </source>
</evidence>
<dbReference type="Gene3D" id="3.40.50.720">
    <property type="entry name" value="NAD(P)-binding Rossmann-like Domain"/>
    <property type="match status" value="2"/>
</dbReference>
<accession>A0A6V7QMH3</accession>
<gene>
    <name evidence="5" type="ORF">CB5_LOCUS27643</name>
</gene>
<evidence type="ECO:0008006" key="6">
    <source>
        <dbReference type="Google" id="ProtNLM"/>
    </source>
</evidence>
<dbReference type="PRINTS" id="PR00081">
    <property type="entry name" value="GDHRDH"/>
</dbReference>
<dbReference type="EMBL" id="LR862137">
    <property type="protein sequence ID" value="CAD1844432.1"/>
    <property type="molecule type" value="Genomic_DNA"/>
</dbReference>
<dbReference type="PANTHER" id="PTHR43490:SF73">
    <property type="entry name" value="OS07G0685800 PROTEIN"/>
    <property type="match status" value="1"/>
</dbReference>
<sequence>MASKTNGDQIPSPNRIAVVTGGNKGIGLEICRQLASDGVRVILTARDEKRGLEAVEKLKQSGLSDVIFHRLDVTDHSSIDSLSEFIKSTFGKLDILVNNAAIAGATTDYEVLRSSIVNSKFIPNESVRKEMDDVDRLTEEKIDEMVRSFLNDFKVGDLTKNNWPTIYSAYTVSKVAVSAYTRIIAKKYPAICANCVHPGYVKTDINGNTGTMPVEEGAKGPVMAALLPHGSPSGLFYDKTEVSSFMIAVVTGGNKGIGLEICRQLASNGVRVILTARDEKRGLEAVENLKQSGLSDVIFHRLDVTDHSSIDSLSEFIKSTFGKLDILTRGIPNITTQETYKWAEECLDTNYYGVKRVTEALIPRLLSSESPRIVNVSSYFGKLQFIPNESVRKEMDDVDRLTEEKIDEMVRSFLNDFKVET</sequence>
<dbReference type="PRINTS" id="PR00080">
    <property type="entry name" value="SDRFAMILY"/>
</dbReference>
<evidence type="ECO:0000313" key="5">
    <source>
        <dbReference type="EMBL" id="CAD1844432.1"/>
    </source>
</evidence>
<reference evidence="5" key="1">
    <citation type="submission" date="2020-07" db="EMBL/GenBank/DDBJ databases">
        <authorList>
            <person name="Lin J."/>
        </authorList>
    </citation>
    <scope>NUCLEOTIDE SEQUENCE</scope>
</reference>
<keyword evidence="3" id="KW-0560">Oxidoreductase</keyword>
<dbReference type="AlphaFoldDB" id="A0A6V7QMH3"/>
<dbReference type="InterPro" id="IPR020904">
    <property type="entry name" value="Sc_DH/Rdtase_CS"/>
</dbReference>
<dbReference type="GO" id="GO:0016020">
    <property type="term" value="C:membrane"/>
    <property type="evidence" value="ECO:0007669"/>
    <property type="project" value="TreeGrafter"/>
</dbReference>
<dbReference type="InterPro" id="IPR036291">
    <property type="entry name" value="NAD(P)-bd_dom_sf"/>
</dbReference>
<dbReference type="SUPFAM" id="SSF51735">
    <property type="entry name" value="NAD(P)-binding Rossmann-fold domains"/>
    <property type="match status" value="2"/>
</dbReference>
<dbReference type="GO" id="GO:0016491">
    <property type="term" value="F:oxidoreductase activity"/>
    <property type="evidence" value="ECO:0007669"/>
    <property type="project" value="UniProtKB-KW"/>
</dbReference>
<dbReference type="PANTHER" id="PTHR43490">
    <property type="entry name" value="(+)-NEOMENTHOL DEHYDROGENASE"/>
    <property type="match status" value="1"/>
</dbReference>
<proteinExistence type="inferred from homology"/>
<name>A0A6V7QMH3_ANACO</name>
<comment type="similarity">
    <text evidence="1 4">Belongs to the short-chain dehydrogenases/reductases (SDR) family.</text>
</comment>
<evidence type="ECO:0000256" key="4">
    <source>
        <dbReference type="RuleBase" id="RU000363"/>
    </source>
</evidence>
<organism evidence="5">
    <name type="scientific">Ananas comosus var. bracteatus</name>
    <name type="common">red pineapple</name>
    <dbReference type="NCBI Taxonomy" id="296719"/>
    <lineage>
        <taxon>Eukaryota</taxon>
        <taxon>Viridiplantae</taxon>
        <taxon>Streptophyta</taxon>
        <taxon>Embryophyta</taxon>
        <taxon>Tracheophyta</taxon>
        <taxon>Spermatophyta</taxon>
        <taxon>Magnoliopsida</taxon>
        <taxon>Liliopsida</taxon>
        <taxon>Poales</taxon>
        <taxon>Bromeliaceae</taxon>
        <taxon>Bromelioideae</taxon>
        <taxon>Ananas</taxon>
    </lineage>
</organism>
<evidence type="ECO:0000256" key="3">
    <source>
        <dbReference type="ARBA" id="ARBA00023002"/>
    </source>
</evidence>
<dbReference type="PROSITE" id="PS00061">
    <property type="entry name" value="ADH_SHORT"/>
    <property type="match status" value="1"/>
</dbReference>
<protein>
    <recommendedName>
        <fullName evidence="6">(+)-neomenthol dehydrogenase-like</fullName>
    </recommendedName>
</protein>
<evidence type="ECO:0000256" key="2">
    <source>
        <dbReference type="ARBA" id="ARBA00022857"/>
    </source>
</evidence>